<organism evidence="5 6">
    <name type="scientific">Aristolochia fimbriata</name>
    <name type="common">White veined hardy Dutchman's pipe vine</name>
    <dbReference type="NCBI Taxonomy" id="158543"/>
    <lineage>
        <taxon>Eukaryota</taxon>
        <taxon>Viridiplantae</taxon>
        <taxon>Streptophyta</taxon>
        <taxon>Embryophyta</taxon>
        <taxon>Tracheophyta</taxon>
        <taxon>Spermatophyta</taxon>
        <taxon>Magnoliopsida</taxon>
        <taxon>Magnoliidae</taxon>
        <taxon>Piperales</taxon>
        <taxon>Aristolochiaceae</taxon>
        <taxon>Aristolochia</taxon>
    </lineage>
</organism>
<feature type="signal peptide" evidence="3">
    <location>
        <begin position="1"/>
        <end position="26"/>
    </location>
</feature>
<protein>
    <recommendedName>
        <fullName evidence="4">Legume lectin domain-containing protein</fullName>
    </recommendedName>
</protein>
<keyword evidence="6" id="KW-1185">Reference proteome</keyword>
<gene>
    <name evidence="5" type="ORF">H6P81_020273</name>
</gene>
<accession>A0AAV7DU37</accession>
<keyword evidence="3" id="KW-0732">Signal</keyword>
<evidence type="ECO:0000259" key="4">
    <source>
        <dbReference type="Pfam" id="PF00139"/>
    </source>
</evidence>
<dbReference type="InterPro" id="IPR050258">
    <property type="entry name" value="Leguminous_Lectin"/>
</dbReference>
<dbReference type="PANTHER" id="PTHR32401">
    <property type="entry name" value="CONCANAVALIN A-LIKE LECTIN FAMILY PROTEIN"/>
    <property type="match status" value="1"/>
</dbReference>
<evidence type="ECO:0000256" key="1">
    <source>
        <dbReference type="ARBA" id="ARBA00007606"/>
    </source>
</evidence>
<dbReference type="InterPro" id="IPR019825">
    <property type="entry name" value="Lectin_legB_Mn/Ca_BS"/>
</dbReference>
<dbReference type="PANTHER" id="PTHR32401:SF47">
    <property type="entry name" value="LEGUME LECTIN DOMAIN-CONTAINING PROTEIN"/>
    <property type="match status" value="1"/>
</dbReference>
<dbReference type="GO" id="GO:0030246">
    <property type="term" value="F:carbohydrate binding"/>
    <property type="evidence" value="ECO:0007669"/>
    <property type="project" value="UniProtKB-KW"/>
</dbReference>
<dbReference type="InterPro" id="IPR001220">
    <property type="entry name" value="Legume_lectin_dom"/>
</dbReference>
<dbReference type="EMBL" id="JAINDJ010000008">
    <property type="protein sequence ID" value="KAG9440108.1"/>
    <property type="molecule type" value="Genomic_DNA"/>
</dbReference>
<evidence type="ECO:0000256" key="3">
    <source>
        <dbReference type="SAM" id="SignalP"/>
    </source>
</evidence>
<evidence type="ECO:0000256" key="2">
    <source>
        <dbReference type="ARBA" id="ARBA00022734"/>
    </source>
</evidence>
<dbReference type="Proteomes" id="UP000825729">
    <property type="component" value="Unassembled WGS sequence"/>
</dbReference>
<dbReference type="InterPro" id="IPR013320">
    <property type="entry name" value="ConA-like_dom_sf"/>
</dbReference>
<proteinExistence type="inferred from homology"/>
<dbReference type="CDD" id="cd06899">
    <property type="entry name" value="lectin_legume_LecRK_Arcelin_ConA"/>
    <property type="match status" value="1"/>
</dbReference>
<reference evidence="5 6" key="1">
    <citation type="submission" date="2021-07" db="EMBL/GenBank/DDBJ databases">
        <title>The Aristolochia fimbriata genome: insights into angiosperm evolution, floral development and chemical biosynthesis.</title>
        <authorList>
            <person name="Jiao Y."/>
        </authorList>
    </citation>
    <scope>NUCLEOTIDE SEQUENCE [LARGE SCALE GENOMIC DNA]</scope>
    <source>
        <strain evidence="5">IBCAS-2021</strain>
        <tissue evidence="5">Leaf</tissue>
    </source>
</reference>
<dbReference type="Gene3D" id="2.60.120.200">
    <property type="match status" value="1"/>
</dbReference>
<dbReference type="AlphaFoldDB" id="A0AAV7DU37"/>
<feature type="domain" description="Legume lectin" evidence="4">
    <location>
        <begin position="27"/>
        <end position="199"/>
    </location>
</feature>
<dbReference type="PROSITE" id="PS00307">
    <property type="entry name" value="LECTIN_LEGUME_BETA"/>
    <property type="match status" value="1"/>
</dbReference>
<dbReference type="SUPFAM" id="SSF49899">
    <property type="entry name" value="Concanavalin A-like lectins/glucanases"/>
    <property type="match status" value="1"/>
</dbReference>
<evidence type="ECO:0000313" key="5">
    <source>
        <dbReference type="EMBL" id="KAG9440108.1"/>
    </source>
</evidence>
<sequence length="200" mass="22562">MSTSSFSCLLLRTLMTFFFLVPFTSSISFRFPSFDPNSTTLFYEGDASVFNGAIQMNDYEYFARNGRITYSHRVPIWDSATQRLTRLTDFTTHFVFSITTLGNPIYGHGLVFYRAAPDFDTPQNSNGGFLGMFNTTTLGTPSRNQIVTVEFDTYVNTPWDPPVPHTGICVNTLASVKYLPWNISLHNGFKANAWVDYSSS</sequence>
<name>A0AAV7DU37_ARIFI</name>
<dbReference type="Pfam" id="PF00139">
    <property type="entry name" value="Lectin_legB"/>
    <property type="match status" value="1"/>
</dbReference>
<feature type="chain" id="PRO_5043473662" description="Legume lectin domain-containing protein" evidence="3">
    <location>
        <begin position="27"/>
        <end position="200"/>
    </location>
</feature>
<comment type="caution">
    <text evidence="5">The sequence shown here is derived from an EMBL/GenBank/DDBJ whole genome shotgun (WGS) entry which is preliminary data.</text>
</comment>
<evidence type="ECO:0000313" key="6">
    <source>
        <dbReference type="Proteomes" id="UP000825729"/>
    </source>
</evidence>
<comment type="similarity">
    <text evidence="1">Belongs to the leguminous lectin family.</text>
</comment>
<keyword evidence="2" id="KW-0430">Lectin</keyword>